<comment type="caution">
    <text evidence="1">The sequence shown here is derived from an EMBL/GenBank/DDBJ whole genome shotgun (WGS) entry which is preliminary data.</text>
</comment>
<gene>
    <name evidence="1" type="ORF">ACFPOG_10570</name>
</gene>
<accession>A0ABW0K5Z1</accession>
<keyword evidence="2" id="KW-1185">Reference proteome</keyword>
<dbReference type="EMBL" id="JBHSMJ010000010">
    <property type="protein sequence ID" value="MFC5448708.1"/>
    <property type="molecule type" value="Genomic_DNA"/>
</dbReference>
<dbReference type="Proteomes" id="UP001596044">
    <property type="component" value="Unassembled WGS sequence"/>
</dbReference>
<evidence type="ECO:0000313" key="2">
    <source>
        <dbReference type="Proteomes" id="UP001596044"/>
    </source>
</evidence>
<proteinExistence type="predicted"/>
<dbReference type="RefSeq" id="WP_270880849.1">
    <property type="nucleotide sequence ID" value="NZ_JAQFVF010000039.1"/>
</dbReference>
<reference evidence="2" key="1">
    <citation type="journal article" date="2019" name="Int. J. Syst. Evol. Microbiol.">
        <title>The Global Catalogue of Microorganisms (GCM) 10K type strain sequencing project: providing services to taxonomists for standard genome sequencing and annotation.</title>
        <authorList>
            <consortium name="The Broad Institute Genomics Platform"/>
            <consortium name="The Broad Institute Genome Sequencing Center for Infectious Disease"/>
            <person name="Wu L."/>
            <person name="Ma J."/>
        </authorList>
    </citation>
    <scope>NUCLEOTIDE SEQUENCE [LARGE SCALE GENOMIC DNA]</scope>
    <source>
        <strain evidence="2">KACC 11904</strain>
    </source>
</reference>
<protein>
    <recommendedName>
        <fullName evidence="3">DUF4185 domain-containing protein</fullName>
    </recommendedName>
</protein>
<dbReference type="Gene3D" id="2.60.120.260">
    <property type="entry name" value="Galactose-binding domain-like"/>
    <property type="match status" value="1"/>
</dbReference>
<evidence type="ECO:0000313" key="1">
    <source>
        <dbReference type="EMBL" id="MFC5448708.1"/>
    </source>
</evidence>
<sequence>MKLKSRRVSGRGQSRNSIFIFCLSFIVLTISTFFANASTTYAIVPAESTFFSSASIDEHQAYNSASNGDLWASCWADDNNLYAANGDGTGFTTTAPSVDIAMSRISGSPGSLTGSTINSGGISQTWSASGHNRKPTGMVCVDGNLYVAVQDLNFNFDDAPAATIAKSTDHGVTWTWDHSAPMFSNNTFTTIMFLDYGKNNVNAPDNYVYAYGLDYNWRDSFNNSVTDPTKLFLARVPKTSIQDRSTWEFYTGDLNGNATWSSNIALKTPVLQDDRHIYQSTRDPNHPQNMTVVSQGSVVYNQPLNRYMYTSWTEYTYEFYESPTPFGPWKHFYTKDYGGYPWTNTKNGGYATTIPSKFISSDGKSMWVQSNTFVDAPQNYNYSVRKLNVVPYTATTASNTKSDSNLAQASGVVPFEKAAHFGNNTYYNDGNYTASEDSWDQENKTTDDWGYYFNKNVNMNKVVYTTGNMFSDGGWFSSGLKVQVRQNFNWVDVTNQVIGPDYPYNSSAGPNKPYTFTFDDTWGDAVRIIGVPGGSAAFTSISELSVYYASTNLVQDPGFENQPTTTTVGTISAPWGFEGTDSHGIDVSNGHQHGGAKSAYIRTSGTGWNMITQTINVTPNTNYVLSGWVLGSSNITGGYFGVRNSSNAVIKEVQYGSMPYTKLTVSFNSGSSSTVKIYAGFWGPGSDSWINVDDITLR</sequence>
<name>A0ABW0K5Z1_9BACL</name>
<evidence type="ECO:0008006" key="3">
    <source>
        <dbReference type="Google" id="ProtNLM"/>
    </source>
</evidence>
<organism evidence="1 2">
    <name type="scientific">Paenibacillus aestuarii</name>
    <dbReference type="NCBI Taxonomy" id="516965"/>
    <lineage>
        <taxon>Bacteria</taxon>
        <taxon>Bacillati</taxon>
        <taxon>Bacillota</taxon>
        <taxon>Bacilli</taxon>
        <taxon>Bacillales</taxon>
        <taxon>Paenibacillaceae</taxon>
        <taxon>Paenibacillus</taxon>
    </lineage>
</organism>